<dbReference type="EMBL" id="CP003788">
    <property type="protein sequence ID" value="AFR09831.1"/>
    <property type="molecule type" value="Genomic_DNA"/>
</dbReference>
<accession>J7LAW6</accession>
<gene>
    <name evidence="1" type="ordered locus">B005_0464</name>
</gene>
<protein>
    <submittedName>
        <fullName evidence="1">Transcriptional regulator, XRE family domain protein</fullName>
    </submittedName>
</protein>
<dbReference type="Proteomes" id="UP000003779">
    <property type="component" value="Chromosome"/>
</dbReference>
<sequence length="77" mass="8353">MVYLIPDNVPVLSVSSSMQLYRLSDSKTVAASDHVTDNVVLEKPGEASTVESFVRDLIGLSYPRSQSGSLLEGMLHD</sequence>
<proteinExistence type="predicted"/>
<reference evidence="2" key="2">
    <citation type="submission" date="2012-08" db="EMBL/GenBank/DDBJ databases">
        <title>Whole-genome sequence of Nocardiopsis alba strain ATCC BAA-2165 associated with honeybees.</title>
        <authorList>
            <person name="Qiao J."/>
            <person name="Chen L."/>
            <person name="Li Y."/>
            <person name="Wang J."/>
            <person name="Zhang W."/>
            <person name="Chen S."/>
        </authorList>
    </citation>
    <scope>NUCLEOTIDE SEQUENCE [LARGE SCALE GENOMIC DNA]</scope>
    <source>
        <strain evidence="2">ATCC BAA-2165 / BE74</strain>
    </source>
</reference>
<organism evidence="1 2">
    <name type="scientific">Nocardiopsis alba (strain ATCC BAA-2165 / BE74)</name>
    <dbReference type="NCBI Taxonomy" id="1205910"/>
    <lineage>
        <taxon>Bacteria</taxon>
        <taxon>Bacillati</taxon>
        <taxon>Actinomycetota</taxon>
        <taxon>Actinomycetes</taxon>
        <taxon>Streptosporangiales</taxon>
        <taxon>Nocardiopsidaceae</taxon>
        <taxon>Nocardiopsis</taxon>
    </lineage>
</organism>
<dbReference type="STRING" id="1205910.B005_0464"/>
<dbReference type="AlphaFoldDB" id="J7LAW6"/>
<evidence type="ECO:0000313" key="2">
    <source>
        <dbReference type="Proteomes" id="UP000003779"/>
    </source>
</evidence>
<dbReference type="KEGG" id="nal:B005_0464"/>
<reference evidence="1 2" key="1">
    <citation type="journal article" date="2012" name="J. Bacteriol.">
        <title>Whole-Genome Sequence of Nocardiopsis alba Strain ATCC BAA-2165, Associated with Honeybees.</title>
        <authorList>
            <person name="Qiao J."/>
            <person name="Chen L."/>
            <person name="Li Y."/>
            <person name="Wang J."/>
            <person name="Zhang W."/>
            <person name="Chen S."/>
        </authorList>
    </citation>
    <scope>NUCLEOTIDE SEQUENCE [LARGE SCALE GENOMIC DNA]</scope>
    <source>
        <strain evidence="2">ATCC BAA-2165 / BE74</strain>
    </source>
</reference>
<dbReference type="HOGENOM" id="CLU_2634523_0_0_11"/>
<evidence type="ECO:0000313" key="1">
    <source>
        <dbReference type="EMBL" id="AFR09831.1"/>
    </source>
</evidence>
<name>J7LAW6_NOCAA</name>